<accession>A0ABR9CKQ6</accession>
<evidence type="ECO:0000313" key="1">
    <source>
        <dbReference type="EMBL" id="MBD8891422.1"/>
    </source>
</evidence>
<dbReference type="Proteomes" id="UP000632063">
    <property type="component" value="Unassembled WGS sequence"/>
</dbReference>
<comment type="caution">
    <text evidence="1">The sequence shown here is derived from an EMBL/GenBank/DDBJ whole genome shotgun (WGS) entry which is preliminary data.</text>
</comment>
<gene>
    <name evidence="1" type="ORF">IG616_07685</name>
</gene>
<proteinExistence type="predicted"/>
<evidence type="ECO:0000313" key="2">
    <source>
        <dbReference type="Proteomes" id="UP000632063"/>
    </source>
</evidence>
<reference evidence="1 2" key="2">
    <citation type="journal article" date="2021" name="Int. J. Syst. Evol. Microbiol.">
        <title>Roseibium litorale sp. nov., isolated from a tidal flat sediment and proposal for the reclassification of Labrenzia polysiphoniae as Roseibium polysiphoniae comb. nov.</title>
        <authorList>
            <person name="Liu Y."/>
            <person name="Pei T."/>
            <person name="Du J."/>
            <person name="Chao M."/>
            <person name="Deng M.R."/>
            <person name="Zhu H."/>
        </authorList>
    </citation>
    <scope>NUCLEOTIDE SEQUENCE [LARGE SCALE GENOMIC DNA]</scope>
    <source>
        <strain evidence="1 2">4C16A</strain>
    </source>
</reference>
<reference evidence="2" key="1">
    <citation type="submission" date="2020-09" db="EMBL/GenBank/DDBJ databases">
        <title>The genome sequence of strain Labrenzia suaedae 4C16A.</title>
        <authorList>
            <person name="Liu Y."/>
        </authorList>
    </citation>
    <scope>NUCLEOTIDE SEQUENCE [LARGE SCALE GENOMIC DNA]</scope>
    <source>
        <strain evidence="2">4C16A</strain>
    </source>
</reference>
<organism evidence="1 2">
    <name type="scientific">Roseibium litorale</name>
    <dbReference type="NCBI Taxonomy" id="2803841"/>
    <lineage>
        <taxon>Bacteria</taxon>
        <taxon>Pseudomonadati</taxon>
        <taxon>Pseudomonadota</taxon>
        <taxon>Alphaproteobacteria</taxon>
        <taxon>Hyphomicrobiales</taxon>
        <taxon>Stappiaceae</taxon>
        <taxon>Roseibium</taxon>
    </lineage>
</organism>
<keyword evidence="2" id="KW-1185">Reference proteome</keyword>
<protein>
    <submittedName>
        <fullName evidence="1">Cytoplasmic protein</fullName>
    </submittedName>
</protein>
<sequence>MVPLSGARAADAPYYGPAQSSRLPACEAASVQAAVGGSLAREAHYSGTLHTVMGLENIRELANHTNGISPLERRYCTGLARLTDGSQHTVYYKLVEHAGFVGLSWNVEACFAPFDKWRVYGASCSTVRPR</sequence>
<dbReference type="EMBL" id="JACYXI010000003">
    <property type="protein sequence ID" value="MBD8891422.1"/>
    <property type="molecule type" value="Genomic_DNA"/>
</dbReference>
<name>A0ABR9CKQ6_9HYPH</name>